<feature type="domain" description="Thiopeptide-type bacteriocin biosynthesis" evidence="1">
    <location>
        <begin position="9"/>
        <end position="316"/>
    </location>
</feature>
<accession>A0A2V2YJF4</accession>
<dbReference type="RefSeq" id="WP_110047120.1">
    <property type="nucleotide sequence ID" value="NZ_CP054612.1"/>
</dbReference>
<comment type="caution">
    <text evidence="2">The sequence shown here is derived from an EMBL/GenBank/DDBJ whole genome shotgun (WGS) entry which is preliminary data.</text>
</comment>
<dbReference type="Pfam" id="PF14028">
    <property type="entry name" value="Lant_dehydr_C"/>
    <property type="match status" value="1"/>
</dbReference>
<dbReference type="InterPro" id="IPR023809">
    <property type="entry name" value="Thiopep_bacteriocin_synth_dom"/>
</dbReference>
<dbReference type="OrthoDB" id="1273722at2"/>
<protein>
    <submittedName>
        <fullName evidence="2">Thiopeptide-type bacteriocin biosynthesis protein</fullName>
    </submittedName>
</protein>
<dbReference type="EMBL" id="QGTQ01000036">
    <property type="protein sequence ID" value="PWV92104.1"/>
    <property type="molecule type" value="Genomic_DNA"/>
</dbReference>
<gene>
    <name evidence="2" type="ORF">DFQ01_13650</name>
</gene>
<reference evidence="2 3" key="1">
    <citation type="submission" date="2018-05" db="EMBL/GenBank/DDBJ databases">
        <title>Genomic Encyclopedia of Type Strains, Phase III (KMG-III): the genomes of soil and plant-associated and newly described type strains.</title>
        <authorList>
            <person name="Whitman W."/>
        </authorList>
    </citation>
    <scope>NUCLEOTIDE SEQUENCE [LARGE SCALE GENOMIC DNA]</scope>
    <source>
        <strain evidence="2 3">CECT 5696</strain>
    </source>
</reference>
<dbReference type="Proteomes" id="UP000246635">
    <property type="component" value="Unassembled WGS sequence"/>
</dbReference>
<evidence type="ECO:0000259" key="1">
    <source>
        <dbReference type="Pfam" id="PF14028"/>
    </source>
</evidence>
<dbReference type="AlphaFoldDB" id="A0A2V2YJF4"/>
<sequence>MTNSRYDGWRALHLFCRGTKLQEHLLLDKLLLLVMRLHEKGEVRSWFYSRYSGGGAHLRLRLFRPTELAMRRLRAAGERLLLSLPDRQRDDELEDLDVLDANPFMLREATVELDFDNSRTVEFAYEPEFARYGGVAAMPISERLFQRSSETSAVLISQTLGKRSLRMVSAVSIMIITASRFGVLKEELPSFFAAYADYWSVFLNAKEAKLQYDMQAADEARTLSARITSQSLTGKELPQDDVLAAWSLMVADAHANLEELANAGMLLVPYSGQTVARHEDRLEAMRSIAWSHIHMMNNRLGMTPSYEYYLARVAQRLCELSNMMVDKTS</sequence>
<organism evidence="2 3">
    <name type="scientific">Paenibacillus cellulosilyticus</name>
    <dbReference type="NCBI Taxonomy" id="375489"/>
    <lineage>
        <taxon>Bacteria</taxon>
        <taxon>Bacillati</taxon>
        <taxon>Bacillota</taxon>
        <taxon>Bacilli</taxon>
        <taxon>Bacillales</taxon>
        <taxon>Paenibacillaceae</taxon>
        <taxon>Paenibacillus</taxon>
    </lineage>
</organism>
<name>A0A2V2YJF4_9BACL</name>
<evidence type="ECO:0000313" key="3">
    <source>
        <dbReference type="Proteomes" id="UP000246635"/>
    </source>
</evidence>
<proteinExistence type="predicted"/>
<evidence type="ECO:0000313" key="2">
    <source>
        <dbReference type="EMBL" id="PWV92104.1"/>
    </source>
</evidence>
<keyword evidence="3" id="KW-1185">Reference proteome</keyword>